<evidence type="ECO:0000256" key="1">
    <source>
        <dbReference type="SAM" id="MobiDB-lite"/>
    </source>
</evidence>
<keyword evidence="2" id="KW-0732">Signal</keyword>
<evidence type="ECO:0000313" key="4">
    <source>
        <dbReference type="Proteomes" id="UP000275883"/>
    </source>
</evidence>
<dbReference type="Proteomes" id="UP000275883">
    <property type="component" value="Chromosome"/>
</dbReference>
<dbReference type="KEGG" id="mstr:EGN60_01100"/>
<evidence type="ECO:0000256" key="2">
    <source>
        <dbReference type="SAM" id="SignalP"/>
    </source>
</evidence>
<name>A0A3G8LFZ0_9MOLU</name>
<dbReference type="AlphaFoldDB" id="A0A3G8LFZ0"/>
<organism evidence="3 4">
    <name type="scientific">Mycoplasma struthionis</name>
    <dbReference type="NCBI Taxonomy" id="538220"/>
    <lineage>
        <taxon>Bacteria</taxon>
        <taxon>Bacillati</taxon>
        <taxon>Mycoplasmatota</taxon>
        <taxon>Mollicutes</taxon>
        <taxon>Mycoplasmataceae</taxon>
        <taxon>Mycoplasma</taxon>
    </lineage>
</organism>
<sequence>MKKNFKLMLLALTFVLPVASMAAVAASCVKKEVKTKVEEKPSQPETTKPEVKPAETKPAEDAGTSNKANPENTGTQPKEGMQGDTPAGTVPATTPPVTPPAVQDAPLIRQDDPEAQEKEQLLTEIKDLQTKGKELESNKRLGAEGTALKSALASAETFLARRENVNIAEYRSEKDKLKKAYDAAKAKNDEMVENDKRLLAADFKKLETEVTNSEAFLKTNGETHKDNEKVQALKTKLQEVKDAIANKEQATYEKTHPLVMQIVIALSEAKKAVAPTTTSDGGRAA</sequence>
<proteinExistence type="predicted"/>
<feature type="compositionally biased region" description="Basic and acidic residues" evidence="1">
    <location>
        <begin position="109"/>
        <end position="139"/>
    </location>
</feature>
<feature type="signal peptide" evidence="2">
    <location>
        <begin position="1"/>
        <end position="22"/>
    </location>
</feature>
<evidence type="ECO:0000313" key="3">
    <source>
        <dbReference type="EMBL" id="AZG68569.1"/>
    </source>
</evidence>
<gene>
    <name evidence="3" type="ORF">EGN60_01100</name>
</gene>
<keyword evidence="4" id="KW-1185">Reference proteome</keyword>
<reference evidence="3 4" key="1">
    <citation type="submission" date="2018-11" db="EMBL/GenBank/DDBJ databases">
        <title>Genome sequence of Mycoplasma struthionis sp. nov.</title>
        <authorList>
            <person name="Spergser J."/>
        </authorList>
    </citation>
    <scope>NUCLEOTIDE SEQUENCE [LARGE SCALE GENOMIC DNA]</scope>
    <source>
        <strain evidence="3 4">237IA</strain>
    </source>
</reference>
<feature type="chain" id="PRO_5018156654" evidence="2">
    <location>
        <begin position="23"/>
        <end position="285"/>
    </location>
</feature>
<dbReference type="RefSeq" id="WP_124724264.1">
    <property type="nucleotide sequence ID" value="NZ_CP034044.1"/>
</dbReference>
<dbReference type="PROSITE" id="PS51257">
    <property type="entry name" value="PROKAR_LIPOPROTEIN"/>
    <property type="match status" value="1"/>
</dbReference>
<accession>A0A3G8LFZ0</accession>
<protein>
    <submittedName>
        <fullName evidence="3">Uncharacterized protein</fullName>
    </submittedName>
</protein>
<feature type="region of interest" description="Disordered" evidence="1">
    <location>
        <begin position="30"/>
        <end position="139"/>
    </location>
</feature>
<dbReference type="EMBL" id="CP034044">
    <property type="protein sequence ID" value="AZG68569.1"/>
    <property type="molecule type" value="Genomic_DNA"/>
</dbReference>
<feature type="compositionally biased region" description="Polar residues" evidence="1">
    <location>
        <begin position="63"/>
        <end position="76"/>
    </location>
</feature>
<feature type="compositionally biased region" description="Basic and acidic residues" evidence="1">
    <location>
        <begin position="30"/>
        <end position="60"/>
    </location>
</feature>